<dbReference type="SUPFAM" id="SSF56300">
    <property type="entry name" value="Metallo-dependent phosphatases"/>
    <property type="match status" value="1"/>
</dbReference>
<dbReference type="InterPro" id="IPR008963">
    <property type="entry name" value="Purple_acid_Pase-like_N"/>
</dbReference>
<dbReference type="EMBL" id="BAABHY010000005">
    <property type="protein sequence ID" value="GAA5113155.1"/>
    <property type="molecule type" value="Genomic_DNA"/>
</dbReference>
<dbReference type="Pfam" id="PF16656">
    <property type="entry name" value="Pur_ac_phosph_N"/>
    <property type="match status" value="1"/>
</dbReference>
<evidence type="ECO:0000259" key="4">
    <source>
        <dbReference type="Pfam" id="PF16656"/>
    </source>
</evidence>
<dbReference type="PANTHER" id="PTHR45867">
    <property type="entry name" value="PURPLE ACID PHOSPHATASE"/>
    <property type="match status" value="1"/>
</dbReference>
<dbReference type="PANTHER" id="PTHR45867:SF3">
    <property type="entry name" value="ACID PHOSPHATASE TYPE 7"/>
    <property type="match status" value="1"/>
</dbReference>
<accession>A0ABP9NAE5</accession>
<evidence type="ECO:0000256" key="1">
    <source>
        <dbReference type="ARBA" id="ARBA00022729"/>
    </source>
</evidence>
<feature type="signal peptide" evidence="2">
    <location>
        <begin position="1"/>
        <end position="31"/>
    </location>
</feature>
<dbReference type="Gene3D" id="2.60.40.380">
    <property type="entry name" value="Purple acid phosphatase-like, N-terminal"/>
    <property type="match status" value="1"/>
</dbReference>
<keyword evidence="1 2" id="KW-0732">Signal</keyword>
<comment type="caution">
    <text evidence="5">The sequence shown here is derived from an EMBL/GenBank/DDBJ whole genome shotgun (WGS) entry which is preliminary data.</text>
</comment>
<gene>
    <name evidence="5" type="ORF">GCM10023211_20910</name>
</gene>
<evidence type="ECO:0000313" key="6">
    <source>
        <dbReference type="Proteomes" id="UP001500171"/>
    </source>
</evidence>
<keyword evidence="6" id="KW-1185">Reference proteome</keyword>
<evidence type="ECO:0000313" key="5">
    <source>
        <dbReference type="EMBL" id="GAA5113155.1"/>
    </source>
</evidence>
<sequence>MNLMLEKTLKMPMRTLTASLIACSLFSFAYAQSNVVNNPLTSNADLHRQDDIQKIATITSTIDKPTVAPVYKSNQPNRITTTLKQPTDTARSFRWFTSEAAKMPIVLISMQSDMKNAKAYPAQASTVESHYLERDKDGFFIYKVIDDKNNVVRYFTDKGISDITWEPKKEAKNKNEAVAIDITPVQEMIYSADIQGLSPATTYYYQVGDQNGELSQVGQFKTSGAEQNAFTFIQYTDTQNAYWNEHIRNEAQFGADTLHQAQKKAPEAEFVLHTGDIVEIGEAEDEWLDLMSQSQASLLNMSFVPVPGNHDEYGLNKTDLYLNKFNDHFNVDSAGNIDGGSYYSFDYNNAHFIVLNTNDYKNKDKKALGEAQLKWLENDVKQAREKGAKWVILSYHKPLFSKSYHSLQDEDVQNVRADFMQLIDKLDIDLALQGHDHVFSRTKSLKYADKADSFVNAKIDNAQFTYDENHYKKLISPAGTTFIIPNTGGTKAYDAIFNKPLAHIHEVRPKLNWLTQAQLDHYNNLFEIGYQPQDSARFKTKHENYRDSSDQNFAVYKIEGNQLTGEVYQVSGDLSKGESRSVKLVDKFYIEKQ</sequence>
<dbReference type="InterPro" id="IPR004843">
    <property type="entry name" value="Calcineurin-like_PHP"/>
</dbReference>
<feature type="domain" description="Purple acid phosphatase N-terminal" evidence="4">
    <location>
        <begin position="76"/>
        <end position="222"/>
    </location>
</feature>
<dbReference type="Proteomes" id="UP001500171">
    <property type="component" value="Unassembled WGS sequence"/>
</dbReference>
<evidence type="ECO:0000259" key="3">
    <source>
        <dbReference type="Pfam" id="PF00149"/>
    </source>
</evidence>
<name>A0ABP9NAE5_9GAMM</name>
<feature type="domain" description="Calcineurin-like phosphoesterase" evidence="3">
    <location>
        <begin position="232"/>
        <end position="438"/>
    </location>
</feature>
<proteinExistence type="predicted"/>
<reference evidence="6" key="1">
    <citation type="journal article" date="2019" name="Int. J. Syst. Evol. Microbiol.">
        <title>The Global Catalogue of Microorganisms (GCM) 10K type strain sequencing project: providing services to taxonomists for standard genome sequencing and annotation.</title>
        <authorList>
            <consortium name="The Broad Institute Genomics Platform"/>
            <consortium name="The Broad Institute Genome Sequencing Center for Infectious Disease"/>
            <person name="Wu L."/>
            <person name="Ma J."/>
        </authorList>
    </citation>
    <scope>NUCLEOTIDE SEQUENCE [LARGE SCALE GENOMIC DNA]</scope>
    <source>
        <strain evidence="6">JCM 18050</strain>
    </source>
</reference>
<dbReference type="InterPro" id="IPR029052">
    <property type="entry name" value="Metallo-depent_PP-like"/>
</dbReference>
<organism evidence="5 6">
    <name type="scientific">Orbus sasakiae</name>
    <dbReference type="NCBI Taxonomy" id="1078475"/>
    <lineage>
        <taxon>Bacteria</taxon>
        <taxon>Pseudomonadati</taxon>
        <taxon>Pseudomonadota</taxon>
        <taxon>Gammaproteobacteria</taxon>
        <taxon>Orbales</taxon>
        <taxon>Orbaceae</taxon>
        <taxon>Orbus</taxon>
    </lineage>
</organism>
<feature type="chain" id="PRO_5046769658" description="Purple acid phosphatase" evidence="2">
    <location>
        <begin position="32"/>
        <end position="593"/>
    </location>
</feature>
<dbReference type="SUPFAM" id="SSF49363">
    <property type="entry name" value="Purple acid phosphatase, N-terminal domain"/>
    <property type="match status" value="1"/>
</dbReference>
<protein>
    <recommendedName>
        <fullName evidence="7">Purple acid phosphatase</fullName>
    </recommendedName>
</protein>
<evidence type="ECO:0008006" key="7">
    <source>
        <dbReference type="Google" id="ProtNLM"/>
    </source>
</evidence>
<dbReference type="RefSeq" id="WP_345491931.1">
    <property type="nucleotide sequence ID" value="NZ_BAABHY010000005.1"/>
</dbReference>
<dbReference type="Pfam" id="PF00149">
    <property type="entry name" value="Metallophos"/>
    <property type="match status" value="1"/>
</dbReference>
<evidence type="ECO:0000256" key="2">
    <source>
        <dbReference type="SAM" id="SignalP"/>
    </source>
</evidence>
<dbReference type="Gene3D" id="3.60.21.10">
    <property type="match status" value="1"/>
</dbReference>
<dbReference type="InterPro" id="IPR015914">
    <property type="entry name" value="PAPs_N"/>
</dbReference>